<dbReference type="Gene3D" id="1.20.1300.10">
    <property type="entry name" value="Fumarate reductase/succinate dehydrogenase, transmembrane subunit"/>
    <property type="match status" value="1"/>
</dbReference>
<dbReference type="FunCoup" id="G0V686">
    <property type="interactions" value="420"/>
</dbReference>
<feature type="transmembrane region" description="Helical" evidence="8">
    <location>
        <begin position="105"/>
        <end position="127"/>
    </location>
</feature>
<dbReference type="PANTHER" id="PTHR10978">
    <property type="entry name" value="SUCCINATE DEHYDROGENASE CYTOCHROME B560 SUBUNIT"/>
    <property type="match status" value="1"/>
</dbReference>
<keyword evidence="10" id="KW-1185">Reference proteome</keyword>
<protein>
    <submittedName>
        <fullName evidence="9">Uncharacterized protein</fullName>
    </submittedName>
</protein>
<dbReference type="KEGG" id="ncs:NCAS_0A04200"/>
<keyword evidence="2" id="KW-0349">Heme</keyword>
<keyword evidence="4" id="KW-0479">Metal-binding</keyword>
<evidence type="ECO:0000256" key="3">
    <source>
        <dbReference type="ARBA" id="ARBA00022692"/>
    </source>
</evidence>
<dbReference type="PANTHER" id="PTHR10978:SF5">
    <property type="entry name" value="SUCCINATE DEHYDROGENASE CYTOCHROME B560 SUBUNIT, MITOCHONDRIAL"/>
    <property type="match status" value="1"/>
</dbReference>
<dbReference type="RefSeq" id="XP_003673365.1">
    <property type="nucleotide sequence ID" value="XM_003673317.1"/>
</dbReference>
<feature type="transmembrane region" description="Helical" evidence="8">
    <location>
        <begin position="154"/>
        <end position="171"/>
    </location>
</feature>
<dbReference type="eggNOG" id="KOG0449">
    <property type="taxonomic scope" value="Eukaryota"/>
</dbReference>
<dbReference type="GO" id="GO:0045273">
    <property type="term" value="C:respiratory chain complex II (succinate dehydrogenase)"/>
    <property type="evidence" value="ECO:0007669"/>
    <property type="project" value="EnsemblFungi"/>
</dbReference>
<keyword evidence="5 8" id="KW-1133">Transmembrane helix</keyword>
<keyword evidence="7 8" id="KW-0472">Membrane</keyword>
<accession>G0V686</accession>
<organism evidence="9 10">
    <name type="scientific">Naumovozyma castellii</name>
    <name type="common">Yeast</name>
    <name type="synonym">Saccharomyces castellii</name>
    <dbReference type="NCBI Taxonomy" id="27288"/>
    <lineage>
        <taxon>Eukaryota</taxon>
        <taxon>Fungi</taxon>
        <taxon>Dikarya</taxon>
        <taxon>Ascomycota</taxon>
        <taxon>Saccharomycotina</taxon>
        <taxon>Saccharomycetes</taxon>
        <taxon>Saccharomycetales</taxon>
        <taxon>Saccharomycetaceae</taxon>
        <taxon>Naumovozyma</taxon>
    </lineage>
</organism>
<dbReference type="OrthoDB" id="588261at2759"/>
<dbReference type="CDD" id="cd03499">
    <property type="entry name" value="SQR_TypeC_SdhC"/>
    <property type="match status" value="1"/>
</dbReference>
<dbReference type="InParanoid" id="G0V686"/>
<reference evidence="10" key="1">
    <citation type="journal article" date="2011" name="Proc. Natl. Acad. Sci. U.S.A.">
        <title>Evolutionary erosion of yeast sex chromosomes by mating-type switching accidents.</title>
        <authorList>
            <person name="Gordon J.L."/>
            <person name="Armisen D."/>
            <person name="Proux-Wera E."/>
            <person name="Oheigeartaigh S.S."/>
            <person name="Byrne K.P."/>
            <person name="Wolfe K.H."/>
        </authorList>
    </citation>
    <scope>NUCLEOTIDE SEQUENCE [LARGE SCALE GENOMIC DNA]</scope>
    <source>
        <strain evidence="10">ATCC 76901 / BCRC 22586 / CBS 4309 / NBRC 1992 / NRRL Y-12630</strain>
    </source>
</reference>
<sequence length="204" mass="22906">MMLSRLGLGLPKTSATAAIRIGNRNINSALFSQSVRANTFNAIKLQSGRYFSHSRYLQNTTKSSKDEQDNSLLVKQRGNRPISPHLTIYQPQLTWYLSTCHRISLVFMGFGFYLITILFGAAGLLGFSDFNSNKLIDWYHTKISTPTKWAIKGSFAYLFTLHYGLAIRHLVWDMAKELSLKGVYRTGYGAMAFAALAGTYLLSL</sequence>
<evidence type="ECO:0000256" key="5">
    <source>
        <dbReference type="ARBA" id="ARBA00022989"/>
    </source>
</evidence>
<evidence type="ECO:0000313" key="9">
    <source>
        <dbReference type="EMBL" id="CCC66978.1"/>
    </source>
</evidence>
<reference key="2">
    <citation type="submission" date="2011-08" db="EMBL/GenBank/DDBJ databases">
        <title>Genome sequence of Naumovozyma castellii.</title>
        <authorList>
            <person name="Gordon J.L."/>
            <person name="Armisen D."/>
            <person name="Proux-Wera E."/>
            <person name="OhEigeartaigh S.S."/>
            <person name="Byrne K.P."/>
            <person name="Wolfe K.H."/>
        </authorList>
    </citation>
    <scope>NUCLEOTIDE SEQUENCE</scope>
    <source>
        <strain>Type strain:CBS 4309</strain>
    </source>
</reference>
<dbReference type="STRING" id="1064592.G0V686"/>
<dbReference type="GO" id="GO:0008177">
    <property type="term" value="F:succinate dehydrogenase (quinone) activity"/>
    <property type="evidence" value="ECO:0007669"/>
    <property type="project" value="EnsemblFungi"/>
</dbReference>
<dbReference type="PROSITE" id="PS01001">
    <property type="entry name" value="SDH_CYT_2"/>
    <property type="match status" value="1"/>
</dbReference>
<dbReference type="OMA" id="MNGIRHL"/>
<dbReference type="GO" id="GO:0006121">
    <property type="term" value="P:mitochondrial electron transport, succinate to ubiquinone"/>
    <property type="evidence" value="ECO:0007669"/>
    <property type="project" value="EnsemblFungi"/>
</dbReference>
<dbReference type="Proteomes" id="UP000001640">
    <property type="component" value="Chromosome 1"/>
</dbReference>
<dbReference type="HOGENOM" id="CLU_094691_0_0_1"/>
<gene>
    <name evidence="9" type="primary">NCAS0A04200</name>
    <name evidence="9" type="ordered locus">NCAS_0A04200</name>
</gene>
<dbReference type="InterPro" id="IPR034804">
    <property type="entry name" value="SQR/QFR_C/D"/>
</dbReference>
<dbReference type="InterPro" id="IPR018495">
    <property type="entry name" value="Succ_DH_cyt_bsu_CS"/>
</dbReference>
<evidence type="ECO:0000256" key="7">
    <source>
        <dbReference type="ARBA" id="ARBA00023136"/>
    </source>
</evidence>
<evidence type="ECO:0000256" key="1">
    <source>
        <dbReference type="ARBA" id="ARBA00004141"/>
    </source>
</evidence>
<feature type="transmembrane region" description="Helical" evidence="8">
    <location>
        <begin position="183"/>
        <end position="202"/>
    </location>
</feature>
<proteinExistence type="predicted"/>
<dbReference type="GO" id="GO:0006099">
    <property type="term" value="P:tricarboxylic acid cycle"/>
    <property type="evidence" value="ECO:0007669"/>
    <property type="project" value="EnsemblFungi"/>
</dbReference>
<dbReference type="InterPro" id="IPR000701">
    <property type="entry name" value="SuccDH_FuR_B_TM-su"/>
</dbReference>
<evidence type="ECO:0000256" key="8">
    <source>
        <dbReference type="SAM" id="Phobius"/>
    </source>
</evidence>
<dbReference type="GO" id="GO:0045039">
    <property type="term" value="P:protein insertion into mitochondrial inner membrane"/>
    <property type="evidence" value="ECO:0007669"/>
    <property type="project" value="EnsemblFungi"/>
</dbReference>
<dbReference type="Pfam" id="PF01127">
    <property type="entry name" value="Sdh_cyt"/>
    <property type="match status" value="1"/>
</dbReference>
<evidence type="ECO:0000256" key="2">
    <source>
        <dbReference type="ARBA" id="ARBA00022617"/>
    </source>
</evidence>
<dbReference type="GO" id="GO:0042721">
    <property type="term" value="C:TIM22 mitochondrial import inner membrane insertion complex"/>
    <property type="evidence" value="ECO:0007669"/>
    <property type="project" value="EnsemblFungi"/>
</dbReference>
<dbReference type="EMBL" id="HE576752">
    <property type="protein sequence ID" value="CCC66978.1"/>
    <property type="molecule type" value="Genomic_DNA"/>
</dbReference>
<dbReference type="AlphaFoldDB" id="G0V686"/>
<dbReference type="GO" id="GO:0046872">
    <property type="term" value="F:metal ion binding"/>
    <property type="evidence" value="ECO:0007669"/>
    <property type="project" value="UniProtKB-KW"/>
</dbReference>
<evidence type="ECO:0000256" key="6">
    <source>
        <dbReference type="ARBA" id="ARBA00023004"/>
    </source>
</evidence>
<dbReference type="GO" id="GO:0009055">
    <property type="term" value="F:electron transfer activity"/>
    <property type="evidence" value="ECO:0007669"/>
    <property type="project" value="InterPro"/>
</dbReference>
<dbReference type="SUPFAM" id="SSF81343">
    <property type="entry name" value="Fumarate reductase respiratory complex transmembrane subunits"/>
    <property type="match status" value="1"/>
</dbReference>
<name>G0V686_NAUCA</name>
<keyword evidence="6" id="KW-0408">Iron</keyword>
<dbReference type="PROSITE" id="PS01000">
    <property type="entry name" value="SDH_CYT_1"/>
    <property type="match status" value="1"/>
</dbReference>
<comment type="subcellular location">
    <subcellularLocation>
        <location evidence="1">Membrane</location>
        <topology evidence="1">Multi-pass membrane protein</topology>
    </subcellularLocation>
</comment>
<evidence type="ECO:0000256" key="4">
    <source>
        <dbReference type="ARBA" id="ARBA00022723"/>
    </source>
</evidence>
<dbReference type="InterPro" id="IPR014314">
    <property type="entry name" value="Succ_DH_cytb556"/>
</dbReference>
<evidence type="ECO:0000313" key="10">
    <source>
        <dbReference type="Proteomes" id="UP000001640"/>
    </source>
</evidence>
<keyword evidence="3 8" id="KW-0812">Transmembrane</keyword>
<dbReference type="GeneID" id="96900463"/>